<dbReference type="CDD" id="cd02208">
    <property type="entry name" value="cupin_RmlC-like"/>
    <property type="match status" value="1"/>
</dbReference>
<dbReference type="Proteomes" id="UP000249890">
    <property type="component" value="Chromosome"/>
</dbReference>
<gene>
    <name evidence="5" type="ORF">B9T62_26000</name>
</gene>
<keyword evidence="6" id="KW-1185">Reference proteome</keyword>
<dbReference type="Pfam" id="PF02311">
    <property type="entry name" value="AraC_binding"/>
    <property type="match status" value="1"/>
</dbReference>
<dbReference type="SUPFAM" id="SSF51215">
    <property type="entry name" value="Regulatory protein AraC"/>
    <property type="match status" value="1"/>
</dbReference>
<evidence type="ECO:0000256" key="2">
    <source>
        <dbReference type="ARBA" id="ARBA00023125"/>
    </source>
</evidence>
<dbReference type="SUPFAM" id="SSF46689">
    <property type="entry name" value="Homeodomain-like"/>
    <property type="match status" value="2"/>
</dbReference>
<dbReference type="InterPro" id="IPR018060">
    <property type="entry name" value="HTH_AraC"/>
</dbReference>
<dbReference type="RefSeq" id="WP_087917917.1">
    <property type="nucleotide sequence ID" value="NZ_CP021780.1"/>
</dbReference>
<proteinExistence type="predicted"/>
<evidence type="ECO:0000313" key="6">
    <source>
        <dbReference type="Proteomes" id="UP000249890"/>
    </source>
</evidence>
<dbReference type="Gene3D" id="1.10.10.60">
    <property type="entry name" value="Homeodomain-like"/>
    <property type="match status" value="2"/>
</dbReference>
<evidence type="ECO:0000313" key="5">
    <source>
        <dbReference type="EMBL" id="ASA23932.1"/>
    </source>
</evidence>
<keyword evidence="3" id="KW-0804">Transcription</keyword>
<evidence type="ECO:0000256" key="1">
    <source>
        <dbReference type="ARBA" id="ARBA00023015"/>
    </source>
</evidence>
<feature type="domain" description="HTH araC/xylS-type" evidence="4">
    <location>
        <begin position="194"/>
        <end position="298"/>
    </location>
</feature>
<dbReference type="KEGG" id="pdh:B9T62_26000"/>
<dbReference type="PRINTS" id="PR00032">
    <property type="entry name" value="HTHARAC"/>
</dbReference>
<organism evidence="5 6">
    <name type="scientific">Paenibacillus donghaensis</name>
    <dbReference type="NCBI Taxonomy" id="414771"/>
    <lineage>
        <taxon>Bacteria</taxon>
        <taxon>Bacillati</taxon>
        <taxon>Bacillota</taxon>
        <taxon>Bacilli</taxon>
        <taxon>Bacillales</taxon>
        <taxon>Paenibacillaceae</taxon>
        <taxon>Paenibacillus</taxon>
    </lineage>
</organism>
<reference evidence="5 6" key="1">
    <citation type="submission" date="2017-06" db="EMBL/GenBank/DDBJ databases">
        <title>Complete genome sequence of Paenibacillus donghaensis KCTC 13049T isolated from East Sea sediment, South Korea.</title>
        <authorList>
            <person name="Jung B.K."/>
            <person name="Hong S.-J."/>
            <person name="Shin J.-H."/>
        </authorList>
    </citation>
    <scope>NUCLEOTIDE SEQUENCE [LARGE SCALE GENOMIC DNA]</scope>
    <source>
        <strain evidence="5 6">KCTC 13049</strain>
    </source>
</reference>
<dbReference type="InterPro" id="IPR020449">
    <property type="entry name" value="Tscrpt_reg_AraC-type_HTH"/>
</dbReference>
<keyword evidence="1" id="KW-0805">Transcription regulation</keyword>
<dbReference type="PROSITE" id="PS01124">
    <property type="entry name" value="HTH_ARAC_FAMILY_2"/>
    <property type="match status" value="1"/>
</dbReference>
<dbReference type="OrthoDB" id="1975977at2"/>
<evidence type="ECO:0000259" key="4">
    <source>
        <dbReference type="PROSITE" id="PS01124"/>
    </source>
</evidence>
<name>A0A2Z2KR91_9BACL</name>
<evidence type="ECO:0000256" key="3">
    <source>
        <dbReference type="ARBA" id="ARBA00023163"/>
    </source>
</evidence>
<protein>
    <submittedName>
        <fullName evidence="5">AraC family transcriptional regulator</fullName>
    </submittedName>
</protein>
<dbReference type="InterPro" id="IPR037923">
    <property type="entry name" value="HTH-like"/>
</dbReference>
<dbReference type="SMART" id="SM00342">
    <property type="entry name" value="HTH_ARAC"/>
    <property type="match status" value="1"/>
</dbReference>
<dbReference type="EMBL" id="CP021780">
    <property type="protein sequence ID" value="ASA23932.1"/>
    <property type="molecule type" value="Genomic_DNA"/>
</dbReference>
<dbReference type="PANTHER" id="PTHR43280">
    <property type="entry name" value="ARAC-FAMILY TRANSCRIPTIONAL REGULATOR"/>
    <property type="match status" value="1"/>
</dbReference>
<dbReference type="GO" id="GO:0003700">
    <property type="term" value="F:DNA-binding transcription factor activity"/>
    <property type="evidence" value="ECO:0007669"/>
    <property type="project" value="InterPro"/>
</dbReference>
<dbReference type="Gene3D" id="2.60.120.10">
    <property type="entry name" value="Jelly Rolls"/>
    <property type="match status" value="1"/>
</dbReference>
<dbReference type="PANTHER" id="PTHR43280:SF2">
    <property type="entry name" value="HTH-TYPE TRANSCRIPTIONAL REGULATOR EXSA"/>
    <property type="match status" value="1"/>
</dbReference>
<dbReference type="GO" id="GO:0043565">
    <property type="term" value="F:sequence-specific DNA binding"/>
    <property type="evidence" value="ECO:0007669"/>
    <property type="project" value="InterPro"/>
</dbReference>
<accession>A0A2Z2KR91</accession>
<keyword evidence="2" id="KW-0238">DNA-binding</keyword>
<dbReference type="InterPro" id="IPR003313">
    <property type="entry name" value="AraC-bd"/>
</dbReference>
<sequence>MVNAYIPPALGQSLSEILIPDMQTTLNLYGIHLRRVSGDWDYPVHEHPQYEINYVLEGRQLLTVSGSAYMQQAGDLVLLRPGDAHSSRSISREPFTYFCIHFDIDDADFLSLLSRLEQVLFPAEGAVTTQVQPVLAKLIGMAGTAEEMTIARQMRLQSAIFEMFGLLWEAISIQATSLTGTGHEKVELAHLIRGRLQGLVNQHFKQGIVAEQHYGIDDVAAELGMSTSHCNRVFRHVFGLPPRAFLSELMLQKAKVLLLDDRLPVQQISSILGYRDIAHFSRQFKRWSGQSPSEYRREVLARA</sequence>
<dbReference type="Pfam" id="PF12833">
    <property type="entry name" value="HTH_18"/>
    <property type="match status" value="1"/>
</dbReference>
<dbReference type="InterPro" id="IPR014710">
    <property type="entry name" value="RmlC-like_jellyroll"/>
</dbReference>
<dbReference type="AlphaFoldDB" id="A0A2Z2KR91"/>
<dbReference type="InterPro" id="IPR009057">
    <property type="entry name" value="Homeodomain-like_sf"/>
</dbReference>